<dbReference type="EMBL" id="BBMS01000025">
    <property type="protein sequence ID" value="GAL27130.1"/>
    <property type="molecule type" value="Genomic_DNA"/>
</dbReference>
<evidence type="ECO:0000313" key="1">
    <source>
        <dbReference type="EMBL" id="GAL27130.1"/>
    </source>
</evidence>
<proteinExistence type="predicted"/>
<name>A0ABQ0JEF8_9VIBR</name>
<comment type="caution">
    <text evidence="1">The sequence shown here is derived from an EMBL/GenBank/DDBJ whole genome shotgun (WGS) entry which is preliminary data.</text>
</comment>
<gene>
    <name evidence="1" type="ORF">JCM19239_1144</name>
</gene>
<accession>A0ABQ0JEF8</accession>
<reference evidence="2" key="2">
    <citation type="submission" date="2014-09" db="EMBL/GenBank/DDBJ databases">
        <authorList>
            <consortium name="NBRP consortium"/>
            <person name="Sawabe T."/>
            <person name="Meirelles P."/>
            <person name="Nakanishi M."/>
            <person name="Sayaka M."/>
            <person name="Hattori M."/>
            <person name="Ohkuma M."/>
        </authorList>
    </citation>
    <scope>NUCLEOTIDE SEQUENCE [LARGE SCALE GENOMIC DNA]</scope>
    <source>
        <strain evidence="2">JCM 19239</strain>
    </source>
</reference>
<evidence type="ECO:0000313" key="2">
    <source>
        <dbReference type="Proteomes" id="UP000029223"/>
    </source>
</evidence>
<organism evidence="1 2">
    <name type="scientific">Vibrio variabilis</name>
    <dbReference type="NCBI Taxonomy" id="990271"/>
    <lineage>
        <taxon>Bacteria</taxon>
        <taxon>Pseudomonadati</taxon>
        <taxon>Pseudomonadota</taxon>
        <taxon>Gammaproteobacteria</taxon>
        <taxon>Vibrionales</taxon>
        <taxon>Vibrionaceae</taxon>
        <taxon>Vibrio</taxon>
    </lineage>
</organism>
<reference evidence="2" key="1">
    <citation type="submission" date="2014-09" db="EMBL/GenBank/DDBJ databases">
        <title>Vibrio variabilis JCM 19239. (C206) whole genome shotgun sequence.</title>
        <authorList>
            <person name="Sawabe T."/>
            <person name="Meirelles P."/>
            <person name="Nakanishi M."/>
            <person name="Sayaka M."/>
            <person name="Hattori M."/>
            <person name="Ohkuma M."/>
        </authorList>
    </citation>
    <scope>NUCLEOTIDE SEQUENCE [LARGE SCALE GENOMIC DNA]</scope>
    <source>
        <strain evidence="2">JCM 19239</strain>
    </source>
</reference>
<sequence length="42" mass="4592">MFGTEGEPSTLESSLLHPIRIVPLSKGIRTFDSGDSLNIDNF</sequence>
<keyword evidence="2" id="KW-1185">Reference proteome</keyword>
<dbReference type="Proteomes" id="UP000029223">
    <property type="component" value="Unassembled WGS sequence"/>
</dbReference>
<protein>
    <submittedName>
        <fullName evidence="1">Uncharacterized protein</fullName>
    </submittedName>
</protein>